<keyword evidence="3" id="KW-1185">Reference proteome</keyword>
<dbReference type="AlphaFoldDB" id="A0A2U0UIJ5"/>
<keyword evidence="1" id="KW-1133">Transmembrane helix</keyword>
<dbReference type="OrthoDB" id="1069997at2"/>
<dbReference type="Pfam" id="PF13430">
    <property type="entry name" value="DUF4112"/>
    <property type="match status" value="1"/>
</dbReference>
<feature type="transmembrane region" description="Helical" evidence="1">
    <location>
        <begin position="142"/>
        <end position="167"/>
    </location>
</feature>
<evidence type="ECO:0000313" key="3">
    <source>
        <dbReference type="Proteomes" id="UP000245870"/>
    </source>
</evidence>
<keyword evidence="1" id="KW-0472">Membrane</keyword>
<gene>
    <name evidence="2" type="ORF">C7379_1044</name>
</gene>
<evidence type="ECO:0000256" key="1">
    <source>
        <dbReference type="SAM" id="Phobius"/>
    </source>
</evidence>
<protein>
    <submittedName>
        <fullName evidence="2">Uncharacterized protein DUF4112</fullName>
    </submittedName>
</protein>
<evidence type="ECO:0000313" key="2">
    <source>
        <dbReference type="EMBL" id="PVX57391.1"/>
    </source>
</evidence>
<dbReference type="RefSeq" id="WP_116615927.1">
    <property type="nucleotide sequence ID" value="NZ_QENY01000004.1"/>
</dbReference>
<dbReference type="Proteomes" id="UP000245870">
    <property type="component" value="Unassembled WGS sequence"/>
</dbReference>
<organism evidence="2 3">
    <name type="scientific">Hallella colorans</name>
    <dbReference type="NCBI Taxonomy" id="1703337"/>
    <lineage>
        <taxon>Bacteria</taxon>
        <taxon>Pseudomonadati</taxon>
        <taxon>Bacteroidota</taxon>
        <taxon>Bacteroidia</taxon>
        <taxon>Bacteroidales</taxon>
        <taxon>Prevotellaceae</taxon>
        <taxon>Hallella</taxon>
    </lineage>
</organism>
<sequence>MEKRQINNTANQDDITLGNEKIARRYKVVNTWSYKIMDRIAKIMDRYYLDPLLGLVPGGWGDLISSIMVLPFVWFSLCVVKSVPLTLAVIYNAMLDAVKGLLPFFVGDVLDVFNHSYVRNMRLVQGFVYDDQDVVREVKRKAWFFAAAIVLFIVLIVLLVRLAVYLFGLLF</sequence>
<accession>A0A2U0UIJ5</accession>
<dbReference type="EMBL" id="QENY01000004">
    <property type="protein sequence ID" value="PVX57391.1"/>
    <property type="molecule type" value="Genomic_DNA"/>
</dbReference>
<name>A0A2U0UIJ5_9BACT</name>
<keyword evidence="1" id="KW-0812">Transmembrane</keyword>
<proteinExistence type="predicted"/>
<dbReference type="InterPro" id="IPR025187">
    <property type="entry name" value="DUF4112"/>
</dbReference>
<reference evidence="2 3" key="1">
    <citation type="submission" date="2018-05" db="EMBL/GenBank/DDBJ databases">
        <title>Genomic Encyclopedia of Type Strains, Phase IV (KMG-IV): sequencing the most valuable type-strain genomes for metagenomic binning, comparative biology and taxonomic classification.</title>
        <authorList>
            <person name="Goeker M."/>
        </authorList>
    </citation>
    <scope>NUCLEOTIDE SEQUENCE [LARGE SCALE GENOMIC DNA]</scope>
    <source>
        <strain evidence="2 3">DSM 100333</strain>
    </source>
</reference>
<comment type="caution">
    <text evidence="2">The sequence shown here is derived from an EMBL/GenBank/DDBJ whole genome shotgun (WGS) entry which is preliminary data.</text>
</comment>
<feature type="transmembrane region" description="Helical" evidence="1">
    <location>
        <begin position="52"/>
        <end position="77"/>
    </location>
</feature>